<dbReference type="GO" id="GO:0022857">
    <property type="term" value="F:transmembrane transporter activity"/>
    <property type="evidence" value="ECO:0007669"/>
    <property type="project" value="TreeGrafter"/>
</dbReference>
<evidence type="ECO:0000256" key="2">
    <source>
        <dbReference type="ARBA" id="ARBA00022692"/>
    </source>
</evidence>
<feature type="non-terminal residue" evidence="6">
    <location>
        <position position="1"/>
    </location>
</feature>
<organism evidence="6 7">
    <name type="scientific">Aspergillus violaceofuscus (strain CBS 115571)</name>
    <dbReference type="NCBI Taxonomy" id="1450538"/>
    <lineage>
        <taxon>Eukaryota</taxon>
        <taxon>Fungi</taxon>
        <taxon>Dikarya</taxon>
        <taxon>Ascomycota</taxon>
        <taxon>Pezizomycotina</taxon>
        <taxon>Eurotiomycetes</taxon>
        <taxon>Eurotiomycetidae</taxon>
        <taxon>Eurotiales</taxon>
        <taxon>Aspergillaceae</taxon>
        <taxon>Aspergillus</taxon>
    </lineage>
</organism>
<accession>A0A2V5GVL7</accession>
<dbReference type="PANTHER" id="PTHR23501">
    <property type="entry name" value="MAJOR FACILITATOR SUPERFAMILY"/>
    <property type="match status" value="1"/>
</dbReference>
<evidence type="ECO:0000256" key="4">
    <source>
        <dbReference type="ARBA" id="ARBA00023136"/>
    </source>
</evidence>
<evidence type="ECO:0000256" key="1">
    <source>
        <dbReference type="ARBA" id="ARBA00004141"/>
    </source>
</evidence>
<name>A0A2V5GVL7_ASPV1</name>
<keyword evidence="4 5" id="KW-0472">Membrane</keyword>
<dbReference type="Gene3D" id="1.20.1250.20">
    <property type="entry name" value="MFS general substrate transporter like domains"/>
    <property type="match status" value="1"/>
</dbReference>
<sequence>VSGVTFLIFAAIEVWQGDRATIPTRLLRNRDVWGAVWYGVCIAAAGSIFTYYLPIWFQAIQHKTATQSGLATLPSLIGLVLFAIIGGALASALGYYTPLLLASSVLTAVGAGMLSTLTVGASTGHWIGYQILFSAGMGLGAQNVMLVASVAVAPVDMPLATTILTFTQTLASAVFLPVGQSVFQNELRGNQRGVLGAGEVEAVLQAGAVGFRGVVPESRLAGVLAAYNGAVVRAFYVAVAMAGVSIFGPVLMRWLALKG</sequence>
<dbReference type="AlphaFoldDB" id="A0A2V5GVL7"/>
<dbReference type="GO" id="GO:0005886">
    <property type="term" value="C:plasma membrane"/>
    <property type="evidence" value="ECO:0007669"/>
    <property type="project" value="TreeGrafter"/>
</dbReference>
<dbReference type="SUPFAM" id="SSF103473">
    <property type="entry name" value="MFS general substrate transporter"/>
    <property type="match status" value="1"/>
</dbReference>
<proteinExistence type="predicted"/>
<keyword evidence="3 5" id="KW-1133">Transmembrane helix</keyword>
<dbReference type="InterPro" id="IPR036259">
    <property type="entry name" value="MFS_trans_sf"/>
</dbReference>
<feature type="transmembrane region" description="Helical" evidence="5">
    <location>
        <begin position="69"/>
        <end position="93"/>
    </location>
</feature>
<feature type="transmembrane region" description="Helical" evidence="5">
    <location>
        <begin position="99"/>
        <end position="119"/>
    </location>
</feature>
<dbReference type="FunFam" id="1.20.1250.20:FF:000196">
    <property type="entry name" value="MFS toxin efflux pump (AflT)"/>
    <property type="match status" value="1"/>
</dbReference>
<keyword evidence="7" id="KW-1185">Reference proteome</keyword>
<evidence type="ECO:0000313" key="7">
    <source>
        <dbReference type="Proteomes" id="UP000249829"/>
    </source>
</evidence>
<feature type="transmembrane region" description="Helical" evidence="5">
    <location>
        <begin position="131"/>
        <end position="153"/>
    </location>
</feature>
<reference evidence="6 7" key="1">
    <citation type="submission" date="2018-02" db="EMBL/GenBank/DDBJ databases">
        <title>The genomes of Aspergillus section Nigri reveals drivers in fungal speciation.</title>
        <authorList>
            <consortium name="DOE Joint Genome Institute"/>
            <person name="Vesth T.C."/>
            <person name="Nybo J."/>
            <person name="Theobald S."/>
            <person name="Brandl J."/>
            <person name="Frisvad J.C."/>
            <person name="Nielsen K.F."/>
            <person name="Lyhne E.K."/>
            <person name="Kogle M.E."/>
            <person name="Kuo A."/>
            <person name="Riley R."/>
            <person name="Clum A."/>
            <person name="Nolan M."/>
            <person name="Lipzen A."/>
            <person name="Salamov A."/>
            <person name="Henrissat B."/>
            <person name="Wiebenga A."/>
            <person name="De vries R.P."/>
            <person name="Grigoriev I.V."/>
            <person name="Mortensen U.H."/>
            <person name="Andersen M.R."/>
            <person name="Baker S.E."/>
        </authorList>
    </citation>
    <scope>NUCLEOTIDE SEQUENCE [LARGE SCALE GENOMIC DNA]</scope>
    <source>
        <strain evidence="6 7">CBS 115571</strain>
    </source>
</reference>
<feature type="non-terminal residue" evidence="6">
    <location>
        <position position="259"/>
    </location>
</feature>
<comment type="subcellular location">
    <subcellularLocation>
        <location evidence="1">Membrane</location>
        <topology evidence="1">Multi-pass membrane protein</topology>
    </subcellularLocation>
</comment>
<keyword evidence="2 5" id="KW-0812">Transmembrane</keyword>
<dbReference type="Proteomes" id="UP000249829">
    <property type="component" value="Unassembled WGS sequence"/>
</dbReference>
<dbReference type="EMBL" id="KZ825261">
    <property type="protein sequence ID" value="PYI13122.1"/>
    <property type="molecule type" value="Genomic_DNA"/>
</dbReference>
<evidence type="ECO:0000313" key="6">
    <source>
        <dbReference type="EMBL" id="PYI13122.1"/>
    </source>
</evidence>
<feature type="transmembrane region" description="Helical" evidence="5">
    <location>
        <begin position="35"/>
        <end position="57"/>
    </location>
</feature>
<feature type="transmembrane region" description="Helical" evidence="5">
    <location>
        <begin position="234"/>
        <end position="256"/>
    </location>
</feature>
<dbReference type="PANTHER" id="PTHR23501:SF199">
    <property type="entry name" value="MFS EFFLUX TRANSPORTER INPD-RELATED"/>
    <property type="match status" value="1"/>
</dbReference>
<evidence type="ECO:0000256" key="3">
    <source>
        <dbReference type="ARBA" id="ARBA00022989"/>
    </source>
</evidence>
<gene>
    <name evidence="6" type="ORF">BO99DRAFT_309958</name>
</gene>
<evidence type="ECO:0000256" key="5">
    <source>
        <dbReference type="SAM" id="Phobius"/>
    </source>
</evidence>
<dbReference type="OMA" id="VEWRTIK"/>
<protein>
    <submittedName>
        <fullName evidence="6">Uncharacterized protein</fullName>
    </submittedName>
</protein>